<evidence type="ECO:0000256" key="5">
    <source>
        <dbReference type="SAM" id="Phobius"/>
    </source>
</evidence>
<dbReference type="OrthoDB" id="4350122at2"/>
<feature type="domain" description="Integral membrane bound transporter" evidence="6">
    <location>
        <begin position="28"/>
        <end position="146"/>
    </location>
</feature>
<proteinExistence type="predicted"/>
<protein>
    <recommendedName>
        <fullName evidence="6">Integral membrane bound transporter domain-containing protein</fullName>
    </recommendedName>
</protein>
<feature type="transmembrane region" description="Helical" evidence="5">
    <location>
        <begin position="67"/>
        <end position="91"/>
    </location>
</feature>
<name>A0A4U3LLB5_9ACTN</name>
<evidence type="ECO:0000256" key="4">
    <source>
        <dbReference type="ARBA" id="ARBA00023136"/>
    </source>
</evidence>
<evidence type="ECO:0000256" key="2">
    <source>
        <dbReference type="ARBA" id="ARBA00022692"/>
    </source>
</evidence>
<dbReference type="Pfam" id="PF13515">
    <property type="entry name" value="FUSC_2"/>
    <property type="match status" value="1"/>
</dbReference>
<dbReference type="AlphaFoldDB" id="A0A4U3LLB5"/>
<evidence type="ECO:0000256" key="1">
    <source>
        <dbReference type="ARBA" id="ARBA00004141"/>
    </source>
</evidence>
<keyword evidence="4 5" id="KW-0472">Membrane</keyword>
<evidence type="ECO:0000313" key="7">
    <source>
        <dbReference type="EMBL" id="TKK75864.1"/>
    </source>
</evidence>
<comment type="subcellular location">
    <subcellularLocation>
        <location evidence="1">Membrane</location>
        <topology evidence="1">Multi-pass membrane protein</topology>
    </subcellularLocation>
</comment>
<reference evidence="7 8" key="1">
    <citation type="submission" date="2019-04" db="EMBL/GenBank/DDBJ databases">
        <title>Herbidospora sp. NEAU-GS14.nov., a novel actinomycete isolated from soil.</title>
        <authorList>
            <person name="Han L."/>
        </authorList>
    </citation>
    <scope>NUCLEOTIDE SEQUENCE [LARGE SCALE GENOMIC DNA]</scope>
    <source>
        <strain evidence="7 8">NEAU-GS14</strain>
    </source>
</reference>
<feature type="transmembrane region" description="Helical" evidence="5">
    <location>
        <begin position="18"/>
        <end position="36"/>
    </location>
</feature>
<feature type="transmembrane region" description="Helical" evidence="5">
    <location>
        <begin position="42"/>
        <end position="60"/>
    </location>
</feature>
<evidence type="ECO:0000313" key="8">
    <source>
        <dbReference type="Proteomes" id="UP000308705"/>
    </source>
</evidence>
<evidence type="ECO:0000259" key="6">
    <source>
        <dbReference type="Pfam" id="PF13515"/>
    </source>
</evidence>
<dbReference type="InterPro" id="IPR049453">
    <property type="entry name" value="Memb_transporter_dom"/>
</dbReference>
<accession>A0A4U3LLB5</accession>
<keyword evidence="2 5" id="KW-0812">Transmembrane</keyword>
<keyword evidence="3 5" id="KW-1133">Transmembrane helix</keyword>
<organism evidence="7 8">
    <name type="scientific">Herbidospora galbida</name>
    <dbReference type="NCBI Taxonomy" id="2575442"/>
    <lineage>
        <taxon>Bacteria</taxon>
        <taxon>Bacillati</taxon>
        <taxon>Actinomycetota</taxon>
        <taxon>Actinomycetes</taxon>
        <taxon>Streptosporangiales</taxon>
        <taxon>Streptosporangiaceae</taxon>
        <taxon>Herbidospora</taxon>
    </lineage>
</organism>
<gene>
    <name evidence="7" type="ORF">FDA94_38770</name>
</gene>
<keyword evidence="8" id="KW-1185">Reference proteome</keyword>
<dbReference type="GO" id="GO:0016020">
    <property type="term" value="C:membrane"/>
    <property type="evidence" value="ECO:0007669"/>
    <property type="project" value="UniProtKB-SubCell"/>
</dbReference>
<dbReference type="EMBL" id="SZQA01000097">
    <property type="protein sequence ID" value="TKK75864.1"/>
    <property type="molecule type" value="Genomic_DNA"/>
</dbReference>
<sequence length="386" mass="42089">MSYSGEVDTRMPERLTSIARLVVTAVAAYVIALVLLDTRAPTLAPLTAMLVVQVSFFRTLKHAGGRIVSVAAGVLVSVVMSGLFGLSWWSLGLSVAVALGLGHLLKLREHLLEVPISAMLILQFGTGPAAADRIVETLIGAAVGLITVFVATPTRLRPAEQAIADFGGRVAGLLDDMAAGLATEPGPEAVGRWMDQARRLTAEIHRVEAAVDTADETARLRDRTASGHSRALREALDTLERAIPTVRGLARSISDRTGLRMWEPEVRDRLASVLHDLAQTTRGYAEAATTCCPEEAERLMGELDRSLTEGRRMRDELGAVLRNDPGHWPLHGELLVHLDRLLDGLRDGQSPVTYRRNIRPHETRRRPVSPRGILARTGMDRRFSRV</sequence>
<dbReference type="Proteomes" id="UP000308705">
    <property type="component" value="Unassembled WGS sequence"/>
</dbReference>
<evidence type="ECO:0000256" key="3">
    <source>
        <dbReference type="ARBA" id="ARBA00022989"/>
    </source>
</evidence>
<comment type="caution">
    <text evidence="7">The sequence shown here is derived from an EMBL/GenBank/DDBJ whole genome shotgun (WGS) entry which is preliminary data.</text>
</comment>